<evidence type="ECO:0000313" key="9">
    <source>
        <dbReference type="EMBL" id="MFC3880001.1"/>
    </source>
</evidence>
<dbReference type="SMART" id="SM00065">
    <property type="entry name" value="GAF"/>
    <property type="match status" value="1"/>
</dbReference>
<dbReference type="RefSeq" id="WP_377904960.1">
    <property type="nucleotide sequence ID" value="NZ_JBHRZS010000006.1"/>
</dbReference>
<keyword evidence="3" id="KW-0597">Phosphoprotein</keyword>
<dbReference type="PROSITE" id="PS50113">
    <property type="entry name" value="PAC"/>
    <property type="match status" value="2"/>
</dbReference>
<dbReference type="EC" id="2.7.13.3" evidence="2"/>
<dbReference type="Gene3D" id="3.30.450.40">
    <property type="match status" value="1"/>
</dbReference>
<dbReference type="InterPro" id="IPR003018">
    <property type="entry name" value="GAF"/>
</dbReference>
<dbReference type="InterPro" id="IPR001610">
    <property type="entry name" value="PAC"/>
</dbReference>
<sequence>MKDHSTEFPSFSLDRYRILVEEALDVIYEADDEGYFTFVNARAEEVLGYQRSELLSKKYTQFIHPDYVERTQNFYKDQFKEKKQSTYLEFPALTKSGQTIWLGQHVQLLYSGEKIRGTMAVARIITDKYLANDILKQSEEKYRSIIQNLQFGLIEVDLDERITFINDAMCEITGYSREELIGQVASKVLTDEEMRRKIAVQHSLRDQNQSSVYEAEILKKDGKKLYALISGAPSYDSLQRRIGSIGIHVDISERKEKELELQENQRFLSAINSFVTHLLDIDDIQGIAWEIAENVIEKFGFEDCVIYVWNEEKHCLEQMAAYGPKMQKGRKIKEPIQIKLGEGVVGSVAQSGQAQIIPNTSKDPRYIVDDQRRLSELSVPIKADNKVIGVIDSEHPDPNFFTQKHLDTLTTIANLAASRLKNAKAKRKQEKVEMELRDSETKLRQVIESALDAIITINEQGNILEWNPRAGEIFGWTPEEVISTSLTSNIIPSQHHKAHDAGMKRYLANGIGPVLNQRIELTAMRKGGEEFPIELTIIPIVRGGVHTFTAFIRDITMLKSTRDEMEKALSKERELNELKSRFVSMTSHEFRTPLTTIKQNVDLISFQLENQDPKAMEAFGRYFGRIDSEISRVTNLMNDILLLGKIEAGKVEIHTREINLEKLAIDAISKICTGRSDERTIHLKSIGVPRLVKLDPQLMEHMFSNLFSNALKYSPNSTKDPEVVLNFNKQSEVKISCKDYGIGIPKKDQKGLFSSFFRATNVKNIQGTGLGLSIIKEFVRLHNGTIDVNSDVNKGTEFIISLPSN</sequence>
<dbReference type="SUPFAM" id="SSF55785">
    <property type="entry name" value="PYP-like sensor domain (PAS domain)"/>
    <property type="match status" value="3"/>
</dbReference>
<evidence type="ECO:0000256" key="1">
    <source>
        <dbReference type="ARBA" id="ARBA00000085"/>
    </source>
</evidence>
<dbReference type="InterPro" id="IPR003594">
    <property type="entry name" value="HATPase_dom"/>
</dbReference>
<feature type="domain" description="PAC" evidence="8">
    <location>
        <begin position="517"/>
        <end position="567"/>
    </location>
</feature>
<dbReference type="EMBL" id="JBHRZS010000006">
    <property type="protein sequence ID" value="MFC3880001.1"/>
    <property type="molecule type" value="Genomic_DNA"/>
</dbReference>
<name>A0ABV8APR0_9BACT</name>
<evidence type="ECO:0000259" key="6">
    <source>
        <dbReference type="PROSITE" id="PS50109"/>
    </source>
</evidence>
<dbReference type="PANTHER" id="PTHR43304:SF1">
    <property type="entry name" value="PAC DOMAIN-CONTAINING PROTEIN"/>
    <property type="match status" value="1"/>
</dbReference>
<dbReference type="SUPFAM" id="SSF47384">
    <property type="entry name" value="Homodimeric domain of signal transducing histidine kinase"/>
    <property type="match status" value="1"/>
</dbReference>
<dbReference type="InterPro" id="IPR036097">
    <property type="entry name" value="HisK_dim/P_sf"/>
</dbReference>
<dbReference type="InterPro" id="IPR004358">
    <property type="entry name" value="Sig_transdc_His_kin-like_C"/>
</dbReference>
<evidence type="ECO:0000256" key="4">
    <source>
        <dbReference type="ARBA" id="ARBA00022679"/>
    </source>
</evidence>
<comment type="catalytic activity">
    <reaction evidence="1">
        <text>ATP + protein L-histidine = ADP + protein N-phospho-L-histidine.</text>
        <dbReference type="EC" id="2.7.13.3"/>
    </reaction>
</comment>
<dbReference type="Pfam" id="PF08447">
    <property type="entry name" value="PAS_3"/>
    <property type="match status" value="1"/>
</dbReference>
<dbReference type="Pfam" id="PF00989">
    <property type="entry name" value="PAS"/>
    <property type="match status" value="2"/>
</dbReference>
<gene>
    <name evidence="9" type="ORF">ACFOSV_07435</name>
</gene>
<dbReference type="Gene3D" id="3.30.565.10">
    <property type="entry name" value="Histidine kinase-like ATPase, C-terminal domain"/>
    <property type="match status" value="1"/>
</dbReference>
<dbReference type="InterPro" id="IPR052162">
    <property type="entry name" value="Sensor_kinase/Photoreceptor"/>
</dbReference>
<organism evidence="9 10">
    <name type="scientific">Algoriphagus namhaensis</name>
    <dbReference type="NCBI Taxonomy" id="915353"/>
    <lineage>
        <taxon>Bacteria</taxon>
        <taxon>Pseudomonadati</taxon>
        <taxon>Bacteroidota</taxon>
        <taxon>Cytophagia</taxon>
        <taxon>Cytophagales</taxon>
        <taxon>Cyclobacteriaceae</taxon>
        <taxon>Algoriphagus</taxon>
    </lineage>
</organism>
<feature type="domain" description="PAS" evidence="7">
    <location>
        <begin position="138"/>
        <end position="183"/>
    </location>
</feature>
<evidence type="ECO:0000259" key="7">
    <source>
        <dbReference type="PROSITE" id="PS50112"/>
    </source>
</evidence>
<dbReference type="SMART" id="SM00091">
    <property type="entry name" value="PAS"/>
    <property type="match status" value="3"/>
</dbReference>
<dbReference type="PROSITE" id="PS50109">
    <property type="entry name" value="HIS_KIN"/>
    <property type="match status" value="1"/>
</dbReference>
<protein>
    <recommendedName>
        <fullName evidence="2">histidine kinase</fullName>
        <ecNumber evidence="2">2.7.13.3</ecNumber>
    </recommendedName>
</protein>
<dbReference type="Pfam" id="PF13185">
    <property type="entry name" value="GAF_2"/>
    <property type="match status" value="1"/>
</dbReference>
<dbReference type="PROSITE" id="PS50112">
    <property type="entry name" value="PAS"/>
    <property type="match status" value="3"/>
</dbReference>
<dbReference type="InterPro" id="IPR013767">
    <property type="entry name" value="PAS_fold"/>
</dbReference>
<dbReference type="SMART" id="SM00086">
    <property type="entry name" value="PAC"/>
    <property type="match status" value="3"/>
</dbReference>
<keyword evidence="5" id="KW-0418">Kinase</keyword>
<dbReference type="PANTHER" id="PTHR43304">
    <property type="entry name" value="PHYTOCHROME-LIKE PROTEIN CPH1"/>
    <property type="match status" value="1"/>
</dbReference>
<dbReference type="CDD" id="cd00130">
    <property type="entry name" value="PAS"/>
    <property type="match status" value="3"/>
</dbReference>
<feature type="domain" description="PAS" evidence="7">
    <location>
        <begin position="439"/>
        <end position="510"/>
    </location>
</feature>
<dbReference type="InterPro" id="IPR000700">
    <property type="entry name" value="PAS-assoc_C"/>
</dbReference>
<feature type="domain" description="Histidine kinase" evidence="6">
    <location>
        <begin position="585"/>
        <end position="805"/>
    </location>
</feature>
<evidence type="ECO:0000256" key="2">
    <source>
        <dbReference type="ARBA" id="ARBA00012438"/>
    </source>
</evidence>
<dbReference type="InterPro" id="IPR003661">
    <property type="entry name" value="HisK_dim/P_dom"/>
</dbReference>
<accession>A0ABV8APR0</accession>
<feature type="domain" description="PAC" evidence="8">
    <location>
        <begin position="211"/>
        <end position="263"/>
    </location>
</feature>
<dbReference type="NCBIfam" id="TIGR00229">
    <property type="entry name" value="sensory_box"/>
    <property type="match status" value="3"/>
</dbReference>
<evidence type="ECO:0000313" key="10">
    <source>
        <dbReference type="Proteomes" id="UP001595805"/>
    </source>
</evidence>
<dbReference type="InterPro" id="IPR000014">
    <property type="entry name" value="PAS"/>
</dbReference>
<dbReference type="InterPro" id="IPR013655">
    <property type="entry name" value="PAS_fold_3"/>
</dbReference>
<dbReference type="CDD" id="cd00075">
    <property type="entry name" value="HATPase"/>
    <property type="match status" value="1"/>
</dbReference>
<keyword evidence="4" id="KW-0808">Transferase</keyword>
<dbReference type="Pfam" id="PF00512">
    <property type="entry name" value="HisKA"/>
    <property type="match status" value="1"/>
</dbReference>
<dbReference type="SUPFAM" id="SSF55874">
    <property type="entry name" value="ATPase domain of HSP90 chaperone/DNA topoisomerase II/histidine kinase"/>
    <property type="match status" value="1"/>
</dbReference>
<dbReference type="Gene3D" id="3.30.450.20">
    <property type="entry name" value="PAS domain"/>
    <property type="match status" value="3"/>
</dbReference>
<dbReference type="InterPro" id="IPR005467">
    <property type="entry name" value="His_kinase_dom"/>
</dbReference>
<evidence type="ECO:0000259" key="8">
    <source>
        <dbReference type="PROSITE" id="PS50113"/>
    </source>
</evidence>
<evidence type="ECO:0000256" key="3">
    <source>
        <dbReference type="ARBA" id="ARBA00022553"/>
    </source>
</evidence>
<feature type="domain" description="PAS" evidence="7">
    <location>
        <begin position="12"/>
        <end position="82"/>
    </location>
</feature>
<dbReference type="Gene3D" id="1.10.287.130">
    <property type="match status" value="1"/>
</dbReference>
<dbReference type="SMART" id="SM00387">
    <property type="entry name" value="HATPase_c"/>
    <property type="match status" value="1"/>
</dbReference>
<dbReference type="CDD" id="cd00082">
    <property type="entry name" value="HisKA"/>
    <property type="match status" value="1"/>
</dbReference>
<keyword evidence="10" id="KW-1185">Reference proteome</keyword>
<dbReference type="Pfam" id="PF02518">
    <property type="entry name" value="HATPase_c"/>
    <property type="match status" value="1"/>
</dbReference>
<proteinExistence type="predicted"/>
<dbReference type="PRINTS" id="PR00344">
    <property type="entry name" value="BCTRLSENSOR"/>
</dbReference>
<evidence type="ECO:0000256" key="5">
    <source>
        <dbReference type="ARBA" id="ARBA00022777"/>
    </source>
</evidence>
<dbReference type="SMART" id="SM00388">
    <property type="entry name" value="HisKA"/>
    <property type="match status" value="1"/>
</dbReference>
<dbReference type="InterPro" id="IPR029016">
    <property type="entry name" value="GAF-like_dom_sf"/>
</dbReference>
<reference evidence="10" key="1">
    <citation type="journal article" date="2019" name="Int. J. Syst. Evol. Microbiol.">
        <title>The Global Catalogue of Microorganisms (GCM) 10K type strain sequencing project: providing services to taxonomists for standard genome sequencing and annotation.</title>
        <authorList>
            <consortium name="The Broad Institute Genomics Platform"/>
            <consortium name="The Broad Institute Genome Sequencing Center for Infectious Disease"/>
            <person name="Wu L."/>
            <person name="Ma J."/>
        </authorList>
    </citation>
    <scope>NUCLEOTIDE SEQUENCE [LARGE SCALE GENOMIC DNA]</scope>
    <source>
        <strain evidence="10">CCUG 60523</strain>
    </source>
</reference>
<dbReference type="SUPFAM" id="SSF55781">
    <property type="entry name" value="GAF domain-like"/>
    <property type="match status" value="1"/>
</dbReference>
<dbReference type="InterPro" id="IPR036890">
    <property type="entry name" value="HATPase_C_sf"/>
</dbReference>
<dbReference type="Proteomes" id="UP001595805">
    <property type="component" value="Unassembled WGS sequence"/>
</dbReference>
<dbReference type="InterPro" id="IPR035965">
    <property type="entry name" value="PAS-like_dom_sf"/>
</dbReference>
<comment type="caution">
    <text evidence="9">The sequence shown here is derived from an EMBL/GenBank/DDBJ whole genome shotgun (WGS) entry which is preliminary data.</text>
</comment>